<dbReference type="OrthoDB" id="16851at2759"/>
<evidence type="ECO:0000313" key="3">
    <source>
        <dbReference type="Proteomes" id="UP000757232"/>
    </source>
</evidence>
<dbReference type="AlphaFoldDB" id="A0A9Q5N7S0"/>
<name>A0A9Q5N7S0_SANBA</name>
<organism evidence="2 3">
    <name type="scientific">Sanghuangporus baumii</name>
    <name type="common">Phellinus baumii</name>
    <dbReference type="NCBI Taxonomy" id="108892"/>
    <lineage>
        <taxon>Eukaryota</taxon>
        <taxon>Fungi</taxon>
        <taxon>Dikarya</taxon>
        <taxon>Basidiomycota</taxon>
        <taxon>Agaricomycotina</taxon>
        <taxon>Agaricomycetes</taxon>
        <taxon>Hymenochaetales</taxon>
        <taxon>Hymenochaetaceae</taxon>
        <taxon>Sanghuangporus</taxon>
    </lineage>
</organism>
<keyword evidence="3" id="KW-1185">Reference proteome</keyword>
<comment type="caution">
    <text evidence="2">The sequence shown here is derived from an EMBL/GenBank/DDBJ whole genome shotgun (WGS) entry which is preliminary data.</text>
</comment>
<evidence type="ECO:0000313" key="2">
    <source>
        <dbReference type="EMBL" id="OCB87181.1"/>
    </source>
</evidence>
<accession>A0A9Q5N7S0</accession>
<sequence length="432" mass="46987">MAERKKPSSKTHDQVPEHRTKRARLTRSTSRFLTEPADSSDSSRPKNGQQAQSLAQSEDSLVPSLNEVQNLNGGEGAPTSTPTPSSRLPELLDLSGVTTHEIIAFRFGQIARSLMHEHILVVSQDKISRTEYELLEVEFYLRKEGHEDPFTHAAPEQTESGKWYFHRAPQRSGDPTRSATSLSGYRGGTRKGMDLTFGGPVSSSYFARDANAETDRTGSSPRPRGGILFRSMRRLSDGAVISGPSLLVDELLRVCGCTSIAELVGEALAKDRSAFPSAATKAPKKCSISLKPRTSALTKKPTVYSSPRIGLDLSHPGTTTSPSDPRIVFIQKPYRFFMSPVLLTANGRPQTFLGIYNLISEAEILNESGVLDEVSRLTGIKRVSVEKYAADFQQGKECGKIETFIGSAGKGASSSPSTYLKMMGTLAQLSTS</sequence>
<feature type="region of interest" description="Disordered" evidence="1">
    <location>
        <begin position="1"/>
        <end position="90"/>
    </location>
</feature>
<feature type="compositionally biased region" description="Basic and acidic residues" evidence="1">
    <location>
        <begin position="1"/>
        <end position="18"/>
    </location>
</feature>
<protein>
    <submittedName>
        <fullName evidence="2">Uncharacterized protein</fullName>
    </submittedName>
</protein>
<reference evidence="2" key="1">
    <citation type="submission" date="2016-06" db="EMBL/GenBank/DDBJ databases">
        <title>Draft Genome sequence of the fungus Inonotus baumii.</title>
        <authorList>
            <person name="Zhu H."/>
            <person name="Lin W."/>
        </authorList>
    </citation>
    <scope>NUCLEOTIDE SEQUENCE</scope>
    <source>
        <strain evidence="2">821</strain>
    </source>
</reference>
<dbReference type="EMBL" id="LNZH02000194">
    <property type="protein sequence ID" value="OCB87181.1"/>
    <property type="molecule type" value="Genomic_DNA"/>
</dbReference>
<evidence type="ECO:0000256" key="1">
    <source>
        <dbReference type="SAM" id="MobiDB-lite"/>
    </source>
</evidence>
<gene>
    <name evidence="2" type="ORF">A7U60_g5697</name>
</gene>
<feature type="compositionally biased region" description="Polar residues" evidence="1">
    <location>
        <begin position="26"/>
        <end position="59"/>
    </location>
</feature>
<dbReference type="Proteomes" id="UP000757232">
    <property type="component" value="Unassembled WGS sequence"/>
</dbReference>
<proteinExistence type="predicted"/>